<proteinExistence type="predicted"/>
<protein>
    <submittedName>
        <fullName evidence="1">Uncharacterized protein</fullName>
    </submittedName>
</protein>
<evidence type="ECO:0000313" key="1">
    <source>
        <dbReference type="EMBL" id="KTD56703.1"/>
    </source>
</evidence>
<gene>
    <name evidence="1" type="ORF">Lsan_2863</name>
</gene>
<dbReference type="AlphaFoldDB" id="A0A0W0YJ79"/>
<dbReference type="PATRIC" id="fig|45074.5.peg.3074"/>
<keyword evidence="2" id="KW-1185">Reference proteome</keyword>
<accession>A0A0W0YJ79</accession>
<dbReference type="RefSeq" id="WP_058514833.1">
    <property type="nucleotide sequence ID" value="NZ_CAAAIH010000009.1"/>
</dbReference>
<evidence type="ECO:0000313" key="2">
    <source>
        <dbReference type="Proteomes" id="UP000054703"/>
    </source>
</evidence>
<dbReference type="OrthoDB" id="4516319at2"/>
<dbReference type="Proteomes" id="UP000054703">
    <property type="component" value="Unassembled WGS sequence"/>
</dbReference>
<name>A0A0W0YJ79_9GAMM</name>
<reference evidence="1 2" key="1">
    <citation type="submission" date="2015-11" db="EMBL/GenBank/DDBJ databases">
        <title>Genomic analysis of 38 Legionella species identifies large and diverse effector repertoires.</title>
        <authorList>
            <person name="Burstein D."/>
            <person name="Amaro F."/>
            <person name="Zusman T."/>
            <person name="Lifshitz Z."/>
            <person name="Cohen O."/>
            <person name="Gilbert J.A."/>
            <person name="Pupko T."/>
            <person name="Shuman H.A."/>
            <person name="Segal G."/>
        </authorList>
    </citation>
    <scope>NUCLEOTIDE SEQUENCE [LARGE SCALE GENOMIC DNA]</scope>
    <source>
        <strain evidence="1 2">SC-63-C7</strain>
    </source>
</reference>
<organism evidence="1 2">
    <name type="scientific">Legionella santicrucis</name>
    <dbReference type="NCBI Taxonomy" id="45074"/>
    <lineage>
        <taxon>Bacteria</taxon>
        <taxon>Pseudomonadati</taxon>
        <taxon>Pseudomonadota</taxon>
        <taxon>Gammaproteobacteria</taxon>
        <taxon>Legionellales</taxon>
        <taxon>Legionellaceae</taxon>
        <taxon>Legionella</taxon>
    </lineage>
</organism>
<dbReference type="EMBL" id="LNYU01000081">
    <property type="protein sequence ID" value="KTD56703.1"/>
    <property type="molecule type" value="Genomic_DNA"/>
</dbReference>
<sequence>MQRIIRYSQISTSLAVLSNQKLKQILADGKPMHEGIGGKSVLVYINDTPVFVKKVPLTNLEQSFKHFMSTANIYDLPLSYQYGVGSAGFGAWRELATHIMTTNWVITVNFRQACVSRDKSKR</sequence>
<comment type="caution">
    <text evidence="1">The sequence shown here is derived from an EMBL/GenBank/DDBJ whole genome shotgun (WGS) entry which is preliminary data.</text>
</comment>
<dbReference type="STRING" id="45074.Lsan_2863"/>